<protein>
    <submittedName>
        <fullName evidence="9">Catechol dioxygenase</fullName>
    </submittedName>
</protein>
<dbReference type="PANTHER" id="PTHR33711">
    <property type="entry name" value="DIOXYGENASE, PUTATIVE (AFU_ORTHOLOGUE AFUA_2G02910)-RELATED"/>
    <property type="match status" value="1"/>
</dbReference>
<gene>
    <name evidence="9" type="ORF">MKZ38_002609</name>
</gene>
<evidence type="ECO:0000256" key="4">
    <source>
        <dbReference type="ARBA" id="ARBA00022964"/>
    </source>
</evidence>
<keyword evidence="10" id="KW-1185">Reference proteome</keyword>
<dbReference type="InterPro" id="IPR015889">
    <property type="entry name" value="Intradiol_dOase_core"/>
</dbReference>
<evidence type="ECO:0000259" key="7">
    <source>
        <dbReference type="Pfam" id="PF00775"/>
    </source>
</evidence>
<dbReference type="GO" id="GO:0018576">
    <property type="term" value="F:catechol 1,2-dioxygenase activity"/>
    <property type="evidence" value="ECO:0007669"/>
    <property type="project" value="InterPro"/>
</dbReference>
<dbReference type="InterPro" id="IPR050770">
    <property type="entry name" value="Intradiol_RC_Dioxygenase"/>
</dbReference>
<dbReference type="Pfam" id="PF00775">
    <property type="entry name" value="Dioxygenase_C"/>
    <property type="match status" value="1"/>
</dbReference>
<comment type="caution">
    <text evidence="9">The sequence shown here is derived from an EMBL/GenBank/DDBJ whole genome shotgun (WGS) entry which is preliminary data.</text>
</comment>
<reference evidence="9" key="1">
    <citation type="submission" date="2022-07" db="EMBL/GenBank/DDBJ databases">
        <title>Draft genome sequence of Zalerion maritima ATCC 34329, a (micro)plastics degrading marine fungus.</title>
        <authorList>
            <person name="Paco A."/>
            <person name="Goncalves M.F.M."/>
            <person name="Rocha-Santos T.A.P."/>
            <person name="Alves A."/>
        </authorList>
    </citation>
    <scope>NUCLEOTIDE SEQUENCE</scope>
    <source>
        <strain evidence="9">ATCC 34329</strain>
    </source>
</reference>
<feature type="domain" description="Intradiol ring-cleavage dioxygenases" evidence="7">
    <location>
        <begin position="146"/>
        <end position="294"/>
    </location>
</feature>
<evidence type="ECO:0000256" key="2">
    <source>
        <dbReference type="ARBA" id="ARBA00007825"/>
    </source>
</evidence>
<proteinExistence type="inferred from homology"/>
<feature type="domain" description="Catechol dioxygenase N-terminal" evidence="8">
    <location>
        <begin position="25"/>
        <end position="93"/>
    </location>
</feature>
<dbReference type="InterPro" id="IPR007535">
    <property type="entry name" value="Catechol_dOase_N"/>
</dbReference>
<evidence type="ECO:0000256" key="6">
    <source>
        <dbReference type="ARBA" id="ARBA00023004"/>
    </source>
</evidence>
<evidence type="ECO:0000256" key="1">
    <source>
        <dbReference type="ARBA" id="ARBA00001965"/>
    </source>
</evidence>
<dbReference type="SUPFAM" id="SSF49482">
    <property type="entry name" value="Aromatic compound dioxygenase"/>
    <property type="match status" value="1"/>
</dbReference>
<evidence type="ECO:0000256" key="5">
    <source>
        <dbReference type="ARBA" id="ARBA00023002"/>
    </source>
</evidence>
<keyword evidence="4 9" id="KW-0223">Dioxygenase</keyword>
<organism evidence="9 10">
    <name type="scientific">Zalerion maritima</name>
    <dbReference type="NCBI Taxonomy" id="339359"/>
    <lineage>
        <taxon>Eukaryota</taxon>
        <taxon>Fungi</taxon>
        <taxon>Dikarya</taxon>
        <taxon>Ascomycota</taxon>
        <taxon>Pezizomycotina</taxon>
        <taxon>Sordariomycetes</taxon>
        <taxon>Lulworthiomycetidae</taxon>
        <taxon>Lulworthiales</taxon>
        <taxon>Lulworthiaceae</taxon>
        <taxon>Zalerion</taxon>
    </lineage>
</organism>
<evidence type="ECO:0000313" key="10">
    <source>
        <dbReference type="Proteomes" id="UP001201980"/>
    </source>
</evidence>
<dbReference type="PANTHER" id="PTHR33711:SF7">
    <property type="entry name" value="INTRADIOL RING-CLEAVAGE DIOXYGENASES DOMAIN-CONTAINING PROTEIN-RELATED"/>
    <property type="match status" value="1"/>
</dbReference>
<sequence length="297" mass="33863">MAAPKIQYDPEFTERVIRTTGPNANKRLAEVMPSLIRHLHDFAREVNLTVDEWMAGVLLVNEAGRMSDEKRNEGQLVCDVLGLESLVDEITSKLLSTSHAVDTPSAILGPFYRDDPPELKNDQSIVFHIPKGCSWEKQAEEEYTYMWGKVISAKTGKPIKGAIVDVWHTAPNGLYEQQDPEQQEYNFRGRFRTDEQGRYSFYCLRPVSYPVPHDGPAGKILELLDRQPFRPAHTHMFIRAEGHKSLVTQVFDGRDPHIEDDAVFAVKDELIVDFKPVEGRKEKFHLEYDITLGGKDN</sequence>
<keyword evidence="5" id="KW-0560">Oxidoreductase</keyword>
<accession>A0AAD5RZ63</accession>
<dbReference type="GO" id="GO:0009712">
    <property type="term" value="P:catechol-containing compound metabolic process"/>
    <property type="evidence" value="ECO:0007669"/>
    <property type="project" value="InterPro"/>
</dbReference>
<dbReference type="GO" id="GO:0008199">
    <property type="term" value="F:ferric iron binding"/>
    <property type="evidence" value="ECO:0007669"/>
    <property type="project" value="InterPro"/>
</dbReference>
<dbReference type="InterPro" id="IPR000627">
    <property type="entry name" value="Intradiol_dOase_C"/>
</dbReference>
<keyword evidence="3" id="KW-0479">Metal-binding</keyword>
<name>A0AAD5RZ63_9PEZI</name>
<dbReference type="EMBL" id="JAKWBI020000017">
    <property type="protein sequence ID" value="KAJ2906184.1"/>
    <property type="molecule type" value="Genomic_DNA"/>
</dbReference>
<comment type="similarity">
    <text evidence="2">Belongs to the intradiol ring-cleavage dioxygenase family.</text>
</comment>
<comment type="cofactor">
    <cofactor evidence="1">
        <name>Fe(3+)</name>
        <dbReference type="ChEBI" id="CHEBI:29034"/>
    </cofactor>
</comment>
<keyword evidence="6" id="KW-0408">Iron</keyword>
<dbReference type="Gene3D" id="2.60.130.10">
    <property type="entry name" value="Aromatic compound dioxygenase"/>
    <property type="match status" value="1"/>
</dbReference>
<evidence type="ECO:0000259" key="8">
    <source>
        <dbReference type="Pfam" id="PF04444"/>
    </source>
</evidence>
<dbReference type="Proteomes" id="UP001201980">
    <property type="component" value="Unassembled WGS sequence"/>
</dbReference>
<dbReference type="AlphaFoldDB" id="A0AAD5RZ63"/>
<evidence type="ECO:0000313" key="9">
    <source>
        <dbReference type="EMBL" id="KAJ2906184.1"/>
    </source>
</evidence>
<dbReference type="Pfam" id="PF04444">
    <property type="entry name" value="Dioxygenase_N"/>
    <property type="match status" value="1"/>
</dbReference>
<evidence type="ECO:0000256" key="3">
    <source>
        <dbReference type="ARBA" id="ARBA00022723"/>
    </source>
</evidence>